<dbReference type="InterPro" id="IPR036513">
    <property type="entry name" value="STAS_dom_sf"/>
</dbReference>
<evidence type="ECO:0000313" key="2">
    <source>
        <dbReference type="EMBL" id="GAA0689603.1"/>
    </source>
</evidence>
<dbReference type="InterPro" id="IPR058548">
    <property type="entry name" value="MlaB-like_STAS"/>
</dbReference>
<dbReference type="InterPro" id="IPR052746">
    <property type="entry name" value="MlaB_ABC_Transporter"/>
</dbReference>
<dbReference type="RefSeq" id="WP_343804546.1">
    <property type="nucleotide sequence ID" value="NZ_BAAAET010000002.1"/>
</dbReference>
<dbReference type="Pfam" id="PF13466">
    <property type="entry name" value="STAS_2"/>
    <property type="match status" value="1"/>
</dbReference>
<dbReference type="EMBL" id="BAAAET010000002">
    <property type="protein sequence ID" value="GAA0689603.1"/>
    <property type="molecule type" value="Genomic_DNA"/>
</dbReference>
<sequence>MTAAKVETPSAGVVKVSGDLTFATVLQVRKGLLDQLQACGARCTLDLSGVDRVDSSALSLWLVCLRQARQLQQELTLIGVPADFDAIAGLVGLDAELAASA</sequence>
<dbReference type="InterPro" id="IPR002645">
    <property type="entry name" value="STAS_dom"/>
</dbReference>
<dbReference type="Proteomes" id="UP001499915">
    <property type="component" value="Unassembled WGS sequence"/>
</dbReference>
<name>A0ABN1I597_9GAMM</name>
<dbReference type="Gene3D" id="3.30.750.24">
    <property type="entry name" value="STAS domain"/>
    <property type="match status" value="1"/>
</dbReference>
<dbReference type="CDD" id="cd07043">
    <property type="entry name" value="STAS_anti-anti-sigma_factors"/>
    <property type="match status" value="1"/>
</dbReference>
<dbReference type="PANTHER" id="PTHR35849:SF2">
    <property type="entry name" value="BLR2341 PROTEIN"/>
    <property type="match status" value="1"/>
</dbReference>
<gene>
    <name evidence="2" type="ORF">GCM10009104_15140</name>
</gene>
<keyword evidence="3" id="KW-1185">Reference proteome</keyword>
<proteinExistence type="predicted"/>
<protein>
    <recommendedName>
        <fullName evidence="1">STAS domain-containing protein</fullName>
    </recommendedName>
</protein>
<evidence type="ECO:0000259" key="1">
    <source>
        <dbReference type="PROSITE" id="PS50801"/>
    </source>
</evidence>
<dbReference type="PROSITE" id="PS50801">
    <property type="entry name" value="STAS"/>
    <property type="match status" value="1"/>
</dbReference>
<dbReference type="PANTHER" id="PTHR35849">
    <property type="entry name" value="BLR2341 PROTEIN"/>
    <property type="match status" value="1"/>
</dbReference>
<accession>A0ABN1I597</accession>
<organism evidence="2 3">
    <name type="scientific">Marinobacterium maritimum</name>
    <dbReference type="NCBI Taxonomy" id="500162"/>
    <lineage>
        <taxon>Bacteria</taxon>
        <taxon>Pseudomonadati</taxon>
        <taxon>Pseudomonadota</taxon>
        <taxon>Gammaproteobacteria</taxon>
        <taxon>Oceanospirillales</taxon>
        <taxon>Oceanospirillaceae</taxon>
        <taxon>Marinobacterium</taxon>
    </lineage>
</organism>
<feature type="domain" description="STAS" evidence="1">
    <location>
        <begin position="1"/>
        <end position="101"/>
    </location>
</feature>
<evidence type="ECO:0000313" key="3">
    <source>
        <dbReference type="Proteomes" id="UP001499915"/>
    </source>
</evidence>
<dbReference type="SUPFAM" id="SSF52091">
    <property type="entry name" value="SpoIIaa-like"/>
    <property type="match status" value="1"/>
</dbReference>
<comment type="caution">
    <text evidence="2">The sequence shown here is derived from an EMBL/GenBank/DDBJ whole genome shotgun (WGS) entry which is preliminary data.</text>
</comment>
<reference evidence="2 3" key="1">
    <citation type="journal article" date="2019" name="Int. J. Syst. Evol. Microbiol.">
        <title>The Global Catalogue of Microorganisms (GCM) 10K type strain sequencing project: providing services to taxonomists for standard genome sequencing and annotation.</title>
        <authorList>
            <consortium name="The Broad Institute Genomics Platform"/>
            <consortium name="The Broad Institute Genome Sequencing Center for Infectious Disease"/>
            <person name="Wu L."/>
            <person name="Ma J."/>
        </authorList>
    </citation>
    <scope>NUCLEOTIDE SEQUENCE [LARGE SCALE GENOMIC DNA]</scope>
    <source>
        <strain evidence="2 3">JCM 15134</strain>
    </source>
</reference>